<reference evidence="3" key="2">
    <citation type="journal article" date="2021" name="Sci. Data">
        <title>Chromosome-scale genome sequencing, assembly and annotation of six genomes from subfamily Leishmaniinae.</title>
        <authorList>
            <person name="Almutairi H."/>
            <person name="Urbaniak M.D."/>
            <person name="Bates M.D."/>
            <person name="Jariyapan N."/>
            <person name="Kwakye-Nuako G."/>
            <person name="Thomaz Soccol V."/>
            <person name="Al-Salem W.S."/>
            <person name="Dillon R.J."/>
            <person name="Bates P.A."/>
            <person name="Gatherer D."/>
        </authorList>
    </citation>
    <scope>NUCLEOTIDE SEQUENCE [LARGE SCALE GENOMIC DNA]</scope>
</reference>
<evidence type="ECO:0000313" key="2">
    <source>
        <dbReference type="EMBL" id="KAG5481056.1"/>
    </source>
</evidence>
<protein>
    <submittedName>
        <fullName evidence="2">Uncharacterized protein</fullName>
    </submittedName>
</protein>
<accession>A0A836KNN2</accession>
<gene>
    <name evidence="2" type="ORF">LSCM1_06732</name>
</gene>
<feature type="compositionally biased region" description="Low complexity" evidence="1">
    <location>
        <begin position="99"/>
        <end position="111"/>
    </location>
</feature>
<dbReference type="Proteomes" id="UP000673552">
    <property type="component" value="Unassembled WGS sequence"/>
</dbReference>
<feature type="compositionally biased region" description="Polar residues" evidence="1">
    <location>
        <begin position="507"/>
        <end position="517"/>
    </location>
</feature>
<name>A0A836KNN2_9TRYP</name>
<feature type="region of interest" description="Disordered" evidence="1">
    <location>
        <begin position="497"/>
        <end position="521"/>
    </location>
</feature>
<proteinExistence type="predicted"/>
<dbReference type="KEGG" id="lmat:92516654"/>
<dbReference type="OrthoDB" id="273126at2759"/>
<comment type="caution">
    <text evidence="2">The sequence shown here is derived from an EMBL/GenBank/DDBJ whole genome shotgun (WGS) entry which is preliminary data.</text>
</comment>
<dbReference type="AlphaFoldDB" id="A0A836KNN2"/>
<evidence type="ECO:0000313" key="3">
    <source>
        <dbReference type="Proteomes" id="UP000673552"/>
    </source>
</evidence>
<dbReference type="GeneID" id="92516654"/>
<reference evidence="3" key="1">
    <citation type="journal article" date="2021" name="Microbiol. Resour. Announc.">
        <title>LGAAP: Leishmaniinae Genome Assembly and Annotation Pipeline.</title>
        <authorList>
            <person name="Almutairi H."/>
            <person name="Urbaniak M.D."/>
            <person name="Bates M.D."/>
            <person name="Jariyapan N."/>
            <person name="Kwakye-Nuako G."/>
            <person name="Thomaz-Soccol V."/>
            <person name="Al-Salem W.S."/>
            <person name="Dillon R.J."/>
            <person name="Bates P.A."/>
            <person name="Gatherer D."/>
        </authorList>
    </citation>
    <scope>NUCLEOTIDE SEQUENCE [LARGE SCALE GENOMIC DNA]</scope>
</reference>
<dbReference type="RefSeq" id="XP_067179489.1">
    <property type="nucleotide sequence ID" value="XM_067324142.1"/>
</dbReference>
<keyword evidence="3" id="KW-1185">Reference proteome</keyword>
<evidence type="ECO:0000256" key="1">
    <source>
        <dbReference type="SAM" id="MobiDB-lite"/>
    </source>
</evidence>
<sequence length="837" mass="89122">MAKVAHPLSSAGDYLVRTLADMTHMSCFRKHVWTKMQVAERHRLNALRMQALYGNAPVSLSARRRASKTAGGTTSAGAVDVASETAVRCSSKHTSPDCAASRSADSVVDASSRPPAPPRWFDIAGRARYSAWEALRGRLSADVAAECFCAEVIALVRKYPHPTLLHRVEAALSTARELARRSRVTPPFTATAPSPSSTAVLQVRALQGDPAALAILWICRACRLPCEFVVEPLSKALGTHATGASTSAVLAGVAKCGEPAGSGGPTAPAATNPYLSYTMADACYPFTMSLTQPADAAAGASSPTTTTVTTPEAAFVLLADSFLAECPLWIGMHAESARAATLPPASRLVQRCTWWEELQYITRHVRTPILALLVHQATQPQRLRRMSASVPAAERRHLLRAVAAHLHTYERWIMDRVLSRRVHQAHRVLSPLLASTAVVDCLRRAYAPDAKVVSAADAYVSSCGYTLCTHPFCADVFPHLRVPPVPDTALQDVVHAHWPSPDRSPSKPLSQPPTGSTAAPYPPWALPLQLSGIPAEYNQTLNRLLRREADGAMWQQQQPVRLFMNYGNEADAERGHSGSASSGGERRAMIDAPTTHPQRQELCRAGYYAISASSITKGAAEAVEQLMLARMLSLRTDDLNADASAVGSTSSVSGVPFLVLGHVFALTWALCQEQLPAFPYFMLDGHPNHYGGFSFLYERAEEATPPSSPARAQGRFQVALSPAPTTAIVPTADPSASMLPAIVGGTSAVPSASSQDGGVSLESRLRYGWQTVVRTLAKRAASRSGVRCSADEPTGAGGDSDQSAGVHATHVLRSEVNTAGAAAPTASSAAVRTTSRL</sequence>
<dbReference type="EMBL" id="JAFEUZ010000018">
    <property type="protein sequence ID" value="KAG5481056.1"/>
    <property type="molecule type" value="Genomic_DNA"/>
</dbReference>
<feature type="compositionally biased region" description="Low complexity" evidence="1">
    <location>
        <begin position="818"/>
        <end position="837"/>
    </location>
</feature>
<feature type="region of interest" description="Disordered" evidence="1">
    <location>
        <begin position="92"/>
        <end position="111"/>
    </location>
</feature>
<feature type="region of interest" description="Disordered" evidence="1">
    <location>
        <begin position="782"/>
        <end position="837"/>
    </location>
</feature>
<organism evidence="2 3">
    <name type="scientific">Leishmania martiniquensis</name>
    <dbReference type="NCBI Taxonomy" id="1580590"/>
    <lineage>
        <taxon>Eukaryota</taxon>
        <taxon>Discoba</taxon>
        <taxon>Euglenozoa</taxon>
        <taxon>Kinetoplastea</taxon>
        <taxon>Metakinetoplastina</taxon>
        <taxon>Trypanosomatida</taxon>
        <taxon>Trypanosomatidae</taxon>
        <taxon>Leishmaniinae</taxon>
        <taxon>Leishmania</taxon>
    </lineage>
</organism>